<dbReference type="Proteomes" id="UP000092377">
    <property type="component" value="Unassembled WGS sequence"/>
</dbReference>
<proteinExistence type="predicted"/>
<dbReference type="Pfam" id="PF10123">
    <property type="entry name" value="Mu-like_Pro"/>
    <property type="match status" value="1"/>
</dbReference>
<evidence type="ECO:0008006" key="3">
    <source>
        <dbReference type="Google" id="ProtNLM"/>
    </source>
</evidence>
<gene>
    <name evidence="1" type="ORF">AYY18_16745</name>
</gene>
<dbReference type="AlphaFoldDB" id="A0A1B8HRD6"/>
<sequence length="370" mass="39692">MKTRIAALTTAISGDNVNEIQLFPAGTFRAEDGRPSDVAHWVMNAEIAALLMAQLSQVSTPLVIDYEHQTLRAVNNGQPAPAAGWFKQLEWRAGDGLYAVNVEWTANAATAITAREYRFISPVFLYNNQGHVTQLLHAALTNTPALDGMSEVLIAASRHFAALTTTPEELTVDDELIKELVSDLRWMLNLPATATAEDIKAELQKAIDLISGGKGTAVAAGKSLADLLKNQTQQIADLSSKAFDPAKHVPVEGYLELQAKLNTERQHSREHQVEALVQAALTDGRLMPSLEDWAKSLGRSNFAALSQHLEAAVPIAALSSTQTGGKVPAEAKKVQDDPQLQGGELNDAAMAVCSAFGVTPEEMAKQLGGQ</sequence>
<reference evidence="2" key="1">
    <citation type="submission" date="2016-06" db="EMBL/GenBank/DDBJ databases">
        <authorList>
            <person name="Butler K."/>
        </authorList>
    </citation>
    <scope>NUCLEOTIDE SEQUENCE [LARGE SCALE GENOMIC DNA]</scope>
    <source>
        <strain evidence="2">GCSL-Mp20</strain>
    </source>
</reference>
<protein>
    <recommendedName>
        <fullName evidence="3">Protease</fullName>
    </recommendedName>
</protein>
<dbReference type="InterPro" id="IPR012106">
    <property type="entry name" value="Phage_Mu_Gp1"/>
</dbReference>
<keyword evidence="2" id="KW-1185">Reference proteome</keyword>
<evidence type="ECO:0000313" key="2">
    <source>
        <dbReference type="Proteomes" id="UP000092377"/>
    </source>
</evidence>
<name>A0A1B8HRD6_9GAMM</name>
<dbReference type="RefSeq" id="WP_067400409.1">
    <property type="nucleotide sequence ID" value="NZ_LZEY01000008.1"/>
</dbReference>
<organism evidence="1 2">
    <name type="scientific">Morganella psychrotolerans</name>
    <dbReference type="NCBI Taxonomy" id="368603"/>
    <lineage>
        <taxon>Bacteria</taxon>
        <taxon>Pseudomonadati</taxon>
        <taxon>Pseudomonadota</taxon>
        <taxon>Gammaproteobacteria</taxon>
        <taxon>Enterobacterales</taxon>
        <taxon>Morganellaceae</taxon>
        <taxon>Morganella</taxon>
    </lineage>
</organism>
<dbReference type="EMBL" id="LZEY01000008">
    <property type="protein sequence ID" value="OBU12173.1"/>
    <property type="molecule type" value="Genomic_DNA"/>
</dbReference>
<dbReference type="OrthoDB" id="2043985at2"/>
<accession>A0A1B8HRD6</accession>
<evidence type="ECO:0000313" key="1">
    <source>
        <dbReference type="EMBL" id="OBU12173.1"/>
    </source>
</evidence>
<comment type="caution">
    <text evidence="1">The sequence shown here is derived from an EMBL/GenBank/DDBJ whole genome shotgun (WGS) entry which is preliminary data.</text>
</comment>
<dbReference type="PIRSF" id="PIRSF016624">
    <property type="entry name" value="Mu_prophg_I"/>
    <property type="match status" value="1"/>
</dbReference>